<gene>
    <name evidence="7" type="ORF">LTR62_004466</name>
</gene>
<dbReference type="InterPro" id="IPR000547">
    <property type="entry name" value="Clathrin_H-chain/VPS_repeat"/>
</dbReference>
<dbReference type="InterPro" id="IPR019453">
    <property type="entry name" value="VPS39/TGFA1_Znf"/>
</dbReference>
<dbReference type="GO" id="GO:0006914">
    <property type="term" value="P:autophagy"/>
    <property type="evidence" value="ECO:0007669"/>
    <property type="project" value="TreeGrafter"/>
</dbReference>
<keyword evidence="2" id="KW-0472">Membrane</keyword>
<evidence type="ECO:0000313" key="7">
    <source>
        <dbReference type="EMBL" id="KAK5112123.1"/>
    </source>
</evidence>
<comment type="caution">
    <text evidence="7">The sequence shown here is derived from an EMBL/GenBank/DDBJ whole genome shotgun (WGS) entry which is preliminary data.</text>
</comment>
<reference evidence="7" key="1">
    <citation type="submission" date="2023-08" db="EMBL/GenBank/DDBJ databases">
        <title>Black Yeasts Isolated from many extreme environments.</title>
        <authorList>
            <person name="Coleine C."/>
            <person name="Stajich J.E."/>
            <person name="Selbmann L."/>
        </authorList>
    </citation>
    <scope>NUCLEOTIDE SEQUENCE</scope>
    <source>
        <strain evidence="7">CCFEE 5401</strain>
    </source>
</reference>
<comment type="similarity">
    <text evidence="3">Belongs to the VAM6/VPS39 family.</text>
</comment>
<evidence type="ECO:0000256" key="3">
    <source>
        <dbReference type="ARBA" id="ARBA00038201"/>
    </source>
</evidence>
<dbReference type="GO" id="GO:0000329">
    <property type="term" value="C:fungal-type vacuole membrane"/>
    <property type="evidence" value="ECO:0007669"/>
    <property type="project" value="TreeGrafter"/>
</dbReference>
<evidence type="ECO:0000259" key="6">
    <source>
        <dbReference type="PROSITE" id="PS50219"/>
    </source>
</evidence>
<dbReference type="PROSITE" id="PS50236">
    <property type="entry name" value="CHCR"/>
    <property type="match status" value="1"/>
</dbReference>
<feature type="repeat" description="CHCR" evidence="4">
    <location>
        <begin position="769"/>
        <end position="933"/>
    </location>
</feature>
<dbReference type="GO" id="GO:0006886">
    <property type="term" value="P:intracellular protein transport"/>
    <property type="evidence" value="ECO:0007669"/>
    <property type="project" value="UniProtKB-UniRule"/>
</dbReference>
<dbReference type="InterPro" id="IPR032914">
    <property type="entry name" value="Vam6/VPS39/TRAP1"/>
</dbReference>
<dbReference type="Pfam" id="PF00780">
    <property type="entry name" value="CNH"/>
    <property type="match status" value="1"/>
</dbReference>
<proteinExistence type="inferred from homology"/>
<dbReference type="InterPro" id="IPR019452">
    <property type="entry name" value="VPS39/TGF_beta_rcpt-assoc_1"/>
</dbReference>
<feature type="compositionally biased region" description="Low complexity" evidence="5">
    <location>
        <begin position="62"/>
        <end position="72"/>
    </location>
</feature>
<evidence type="ECO:0000256" key="4">
    <source>
        <dbReference type="PROSITE-ProRule" id="PRU01006"/>
    </source>
</evidence>
<dbReference type="InterPro" id="IPR001180">
    <property type="entry name" value="CNH_dom"/>
</dbReference>
<dbReference type="Pfam" id="PF10366">
    <property type="entry name" value="Vps39_1"/>
    <property type="match status" value="1"/>
</dbReference>
<dbReference type="GO" id="GO:0012505">
    <property type="term" value="C:endomembrane system"/>
    <property type="evidence" value="ECO:0007669"/>
    <property type="project" value="UniProtKB-SubCell"/>
</dbReference>
<dbReference type="Proteomes" id="UP001310890">
    <property type="component" value="Unassembled WGS sequence"/>
</dbReference>
<dbReference type="PROSITE" id="PS50219">
    <property type="entry name" value="CNH"/>
    <property type="match status" value="1"/>
</dbReference>
<evidence type="ECO:0000256" key="2">
    <source>
        <dbReference type="ARBA" id="ARBA00023136"/>
    </source>
</evidence>
<dbReference type="PANTHER" id="PTHR12894:SF49">
    <property type="entry name" value="VAM6_VPS39-LIKE PROTEIN"/>
    <property type="match status" value="1"/>
</dbReference>
<feature type="region of interest" description="Disordered" evidence="5">
    <location>
        <begin position="48"/>
        <end position="72"/>
    </location>
</feature>
<organism evidence="7 8">
    <name type="scientific">Meristemomyces frigidus</name>
    <dbReference type="NCBI Taxonomy" id="1508187"/>
    <lineage>
        <taxon>Eukaryota</taxon>
        <taxon>Fungi</taxon>
        <taxon>Dikarya</taxon>
        <taxon>Ascomycota</taxon>
        <taxon>Pezizomycotina</taxon>
        <taxon>Dothideomycetes</taxon>
        <taxon>Dothideomycetidae</taxon>
        <taxon>Mycosphaerellales</taxon>
        <taxon>Teratosphaeriaceae</taxon>
        <taxon>Meristemomyces</taxon>
    </lineage>
</organism>
<comment type="subcellular location">
    <subcellularLocation>
        <location evidence="1">Endomembrane system</location>
        <topology evidence="1">Peripheral membrane protein</topology>
    </subcellularLocation>
</comment>
<feature type="compositionally biased region" description="Gly residues" evidence="5">
    <location>
        <begin position="1118"/>
        <end position="1127"/>
    </location>
</feature>
<feature type="domain" description="CNH" evidence="6">
    <location>
        <begin position="18"/>
        <end position="361"/>
    </location>
</feature>
<evidence type="ECO:0000313" key="8">
    <source>
        <dbReference type="Proteomes" id="UP001310890"/>
    </source>
</evidence>
<protein>
    <recommendedName>
        <fullName evidence="6">CNH domain-containing protein</fullName>
    </recommendedName>
</protein>
<dbReference type="Pfam" id="PF10367">
    <property type="entry name" value="zf-Vps39_C"/>
    <property type="match status" value="1"/>
</dbReference>
<dbReference type="EMBL" id="JAVRRL010000033">
    <property type="protein sequence ID" value="KAK5112123.1"/>
    <property type="molecule type" value="Genomic_DNA"/>
</dbReference>
<name>A0AAN7THC7_9PEZI</name>
<dbReference type="AlphaFoldDB" id="A0AAN7THC7"/>
<evidence type="ECO:0000256" key="1">
    <source>
        <dbReference type="ARBA" id="ARBA00004184"/>
    </source>
</evidence>
<evidence type="ECO:0000256" key="5">
    <source>
        <dbReference type="SAM" id="MobiDB-lite"/>
    </source>
</evidence>
<dbReference type="GO" id="GO:0034058">
    <property type="term" value="P:endosomal vesicle fusion"/>
    <property type="evidence" value="ECO:0007669"/>
    <property type="project" value="TreeGrafter"/>
</dbReference>
<dbReference type="PANTHER" id="PTHR12894">
    <property type="entry name" value="CNH DOMAIN CONTAINING"/>
    <property type="match status" value="1"/>
</dbReference>
<sequence length="1127" mass="124039">MLSAFRPEAIHELKVRDKSKIESLLAYGDRLLVGLSTGSLRIYRVNEQPDSAEASGDHDDVTPSTSTSTPNPRAIELLREEEKFARRPLQQLAIVKEANLLVSLSDTYIHFHDLQSYGLVERIERTKGASCFTVTSNVVKDVETGVPSLVSRLAVGVKRRVLCWTWRDMEMESTEPMALDMEANVKSLTWVQKSNTMVRLVVGMDPGFGIVDVDAVAKTGVEGSADGEGVKPVYKPASRQDTTSGELAGVRFGAVSSSGMGYMGMGSWVPKPMVTGLSDGHILFAKDVNTLFTDIDGRALEKRQIPWSLAPEATGYSYPYLLALQPPEKGTLQIRNPESLTLLQTISVPGANILHVPQANISLAHAGKGFIVASDRTIWRMNALPYPAQIAELVEKHRFDEAISLLTLLEDTLLDDKLGRIREIKILKAISLFQQQKYVPARDLFIDASAPPERVIGLFPRSIAGDLSNVPDPVTEDTVEADIMSEGESKPDDITIKAPPTTPSKGMLSRFQGHSRKESDTASIKSGARMDSDNMSIRPSKATPAKAASVPDKPLEGEDLKFAVRALCSFLAQARVQIQKFLSTDGTLKQDPPDMDSETGRPVGFATLLPERVYDTSDDEGQKPSRDGKNGTMIDYQQVLLETAKLVDTTLFRAYMLASPSLAGPLFRLDNFCDPEVVQASLYENDRYGDLIDFLHGKRLHRQALEMLQKFGQGEADAEGSIPDGMRGPDRTVAYLKQLPPELVDLVLEFVKWPLDVDAEKGMEVFLADTEYAENLPAEKVDSFLRGIEEKLEETYLEHRVNELGDQSKEFHQRLIELYLQRLKSGAEKDSPTSKQTEKSKLEDFLRKSESYDEAATFRQLPTDDPIFFESRAIVLSAMGNHKQALSIYVFQIKDYAKAERYCNDIYARHQGQDSLTAGGLPGSLAKASSLLHEKGYAFDPPVNHQRNDDGSKNVFAMLLGLYLRPPSSSGVEKNWPQALDLLSRHGARLPASSTLDLMPDDLKVSELHDYFVGRVRSATSTLRMTSVIRGLTGVKKIGVERQLMVGFDDGVGGVRVAAKAGRNARVKIGEEDHCRVCHKRFGASAVRVLPDGVVVHYGCGGRRAGDGGMRDVSSPVGKGGGQRGWV</sequence>
<accession>A0AAN7THC7</accession>
<feature type="region of interest" description="Disordered" evidence="5">
    <location>
        <begin position="1106"/>
        <end position="1127"/>
    </location>
</feature>
<feature type="region of interest" description="Disordered" evidence="5">
    <location>
        <begin position="487"/>
        <end position="552"/>
    </location>
</feature>